<dbReference type="PRINTS" id="PR00834">
    <property type="entry name" value="PROTEASES2C"/>
</dbReference>
<organism evidence="4 5">
    <name type="scientific">Candidatus Fimicola merdigallinarum</name>
    <dbReference type="NCBI Taxonomy" id="2840819"/>
    <lineage>
        <taxon>Bacteria</taxon>
        <taxon>Bacillati</taxon>
        <taxon>Bacillota</taxon>
        <taxon>Clostridia</taxon>
        <taxon>Lachnospirales</taxon>
        <taxon>Lachnospiraceae</taxon>
        <taxon>Lachnospiraceae incertae sedis</taxon>
        <taxon>Candidatus Fimicola</taxon>
    </lineage>
</organism>
<dbReference type="EMBL" id="JADIMX010000160">
    <property type="protein sequence ID" value="MBO8435287.1"/>
    <property type="molecule type" value="Genomic_DNA"/>
</dbReference>
<dbReference type="Proteomes" id="UP000823611">
    <property type="component" value="Unassembled WGS sequence"/>
</dbReference>
<dbReference type="AlphaFoldDB" id="A0A9D9DW80"/>
<dbReference type="Gene3D" id="2.40.10.120">
    <property type="match status" value="1"/>
</dbReference>
<sequence>MRKIKSIIFTIISVFIITVSAFASNITVKLNGETMQFNQNPIIMNDRVMVPMRGIFESLGYSVNWNEENQSVVANKDNITINLRVGSAIANVNGEKYTLDSPPVIVNGNTMVPVRFISDQSGATVEWNDSTKTVYISNQYSFSVEEASKSVVQLNTNLMQGSGIMIGDGIIATNRHVIKNAGYVKVLFSDYTTYSGDVRVIGFDEALDIAILKIDKTGNNYLQMANSDNVSVGDKVTAIGSPMGRFNVVTTGIVTGKAPNLIVTSAKIQQGSSGGVLLNNSGNVIGMTFSYDSGNNYFSIPSNDIKAVALDKNLTLDEYRHYEDIVKTPENFKVTKTDKGVDLYWEPIYDADGYYVYMSNT</sequence>
<dbReference type="InterPro" id="IPR001940">
    <property type="entry name" value="Peptidase_S1C"/>
</dbReference>
<dbReference type="InterPro" id="IPR009003">
    <property type="entry name" value="Peptidase_S1_PA"/>
</dbReference>
<dbReference type="SUPFAM" id="SSF55383">
    <property type="entry name" value="Copper amine oxidase, domain N"/>
    <property type="match status" value="1"/>
</dbReference>
<name>A0A9D9DW80_9FIRM</name>
<feature type="non-terminal residue" evidence="4">
    <location>
        <position position="361"/>
    </location>
</feature>
<dbReference type="Gene3D" id="3.30.457.10">
    <property type="entry name" value="Copper amine oxidase-like, N-terminal domain"/>
    <property type="match status" value="1"/>
</dbReference>
<protein>
    <submittedName>
        <fullName evidence="4">Trypsin-like peptidase domain-containing protein</fullName>
    </submittedName>
</protein>
<feature type="domain" description="Copper amine oxidase-like N-terminal" evidence="3">
    <location>
        <begin position="30"/>
        <end position="136"/>
    </location>
</feature>
<dbReference type="Pfam" id="PF07833">
    <property type="entry name" value="Cu_amine_oxidN1"/>
    <property type="match status" value="1"/>
</dbReference>
<dbReference type="GO" id="GO:0004252">
    <property type="term" value="F:serine-type endopeptidase activity"/>
    <property type="evidence" value="ECO:0007669"/>
    <property type="project" value="InterPro"/>
</dbReference>
<dbReference type="GO" id="GO:0006508">
    <property type="term" value="P:proteolysis"/>
    <property type="evidence" value="ECO:0007669"/>
    <property type="project" value="UniProtKB-KW"/>
</dbReference>
<evidence type="ECO:0000313" key="5">
    <source>
        <dbReference type="Proteomes" id="UP000823611"/>
    </source>
</evidence>
<comment type="caution">
    <text evidence="4">The sequence shown here is derived from an EMBL/GenBank/DDBJ whole genome shotgun (WGS) entry which is preliminary data.</text>
</comment>
<gene>
    <name evidence="4" type="ORF">IAC55_08220</name>
</gene>
<dbReference type="InterPro" id="IPR036582">
    <property type="entry name" value="Mao_N_sf"/>
</dbReference>
<evidence type="ECO:0000256" key="1">
    <source>
        <dbReference type="ARBA" id="ARBA00022670"/>
    </source>
</evidence>
<keyword evidence="2" id="KW-0378">Hydrolase</keyword>
<keyword evidence="1" id="KW-0645">Protease</keyword>
<dbReference type="Pfam" id="PF13365">
    <property type="entry name" value="Trypsin_2"/>
    <property type="match status" value="1"/>
</dbReference>
<evidence type="ECO:0000313" key="4">
    <source>
        <dbReference type="EMBL" id="MBO8435287.1"/>
    </source>
</evidence>
<dbReference type="PANTHER" id="PTHR43343">
    <property type="entry name" value="PEPTIDASE S12"/>
    <property type="match status" value="1"/>
</dbReference>
<reference evidence="4" key="1">
    <citation type="submission" date="2020-10" db="EMBL/GenBank/DDBJ databases">
        <authorList>
            <person name="Gilroy R."/>
        </authorList>
    </citation>
    <scope>NUCLEOTIDE SEQUENCE</scope>
    <source>
        <strain evidence="4">F6-4510</strain>
    </source>
</reference>
<dbReference type="InterPro" id="IPR012854">
    <property type="entry name" value="Cu_amine_oxidase-like_N"/>
</dbReference>
<proteinExistence type="predicted"/>
<dbReference type="PANTHER" id="PTHR43343:SF3">
    <property type="entry name" value="PROTEASE DO-LIKE 8, CHLOROPLASTIC"/>
    <property type="match status" value="1"/>
</dbReference>
<reference evidence="4" key="2">
    <citation type="journal article" date="2021" name="PeerJ">
        <title>Extensive microbial diversity within the chicken gut microbiome revealed by metagenomics and culture.</title>
        <authorList>
            <person name="Gilroy R."/>
            <person name="Ravi A."/>
            <person name="Getino M."/>
            <person name="Pursley I."/>
            <person name="Horton D.L."/>
            <person name="Alikhan N.F."/>
            <person name="Baker D."/>
            <person name="Gharbi K."/>
            <person name="Hall N."/>
            <person name="Watson M."/>
            <person name="Adriaenssens E.M."/>
            <person name="Foster-Nyarko E."/>
            <person name="Jarju S."/>
            <person name="Secka A."/>
            <person name="Antonio M."/>
            <person name="Oren A."/>
            <person name="Chaudhuri R.R."/>
            <person name="La Ragione R."/>
            <person name="Hildebrand F."/>
            <person name="Pallen M.J."/>
        </authorList>
    </citation>
    <scope>NUCLEOTIDE SEQUENCE</scope>
    <source>
        <strain evidence="4">F6-4510</strain>
    </source>
</reference>
<dbReference type="InterPro" id="IPR051201">
    <property type="entry name" value="Chloro_Bact_Ser_Proteases"/>
</dbReference>
<evidence type="ECO:0000259" key="3">
    <source>
        <dbReference type="Pfam" id="PF07833"/>
    </source>
</evidence>
<dbReference type="SUPFAM" id="SSF50494">
    <property type="entry name" value="Trypsin-like serine proteases"/>
    <property type="match status" value="1"/>
</dbReference>
<accession>A0A9D9DW80</accession>
<evidence type="ECO:0000256" key="2">
    <source>
        <dbReference type="ARBA" id="ARBA00022801"/>
    </source>
</evidence>